<reference evidence="2" key="1">
    <citation type="submission" date="2007-10" db="EMBL/GenBank/DDBJ databases">
        <title>Complete sequence of Salinispora arenicola CNS-205.</title>
        <authorList>
            <consortium name="US DOE Joint Genome Institute"/>
            <person name="Copeland A."/>
            <person name="Lucas S."/>
            <person name="Lapidus A."/>
            <person name="Barry K."/>
            <person name="Glavina del Rio T."/>
            <person name="Dalin E."/>
            <person name="Tice H."/>
            <person name="Pitluck S."/>
            <person name="Foster B."/>
            <person name="Schmutz J."/>
            <person name="Larimer F."/>
            <person name="Land M."/>
            <person name="Hauser L."/>
            <person name="Kyrpides N."/>
            <person name="Ivanova N."/>
            <person name="Jensen P.R."/>
            <person name="Moore B.S."/>
            <person name="Penn K."/>
            <person name="Jenkins C."/>
            <person name="Udwary D."/>
            <person name="Xiang L."/>
            <person name="Gontang E."/>
            <person name="Richardson P."/>
        </authorList>
    </citation>
    <scope>NUCLEOTIDE SEQUENCE [LARGE SCALE GENOMIC DNA]</scope>
    <source>
        <strain evidence="2">CNS-205</strain>
    </source>
</reference>
<dbReference type="Gene3D" id="1.10.260.40">
    <property type="entry name" value="lambda repressor-like DNA-binding domains"/>
    <property type="match status" value="1"/>
</dbReference>
<dbReference type="eggNOG" id="COG1396">
    <property type="taxonomic scope" value="Bacteria"/>
</dbReference>
<protein>
    <submittedName>
        <fullName evidence="2">Transcriptional regulator, XRE family</fullName>
    </submittedName>
</protein>
<evidence type="ECO:0000313" key="2">
    <source>
        <dbReference type="EMBL" id="ABV99483.1"/>
    </source>
</evidence>
<dbReference type="CDD" id="cd00093">
    <property type="entry name" value="HTH_XRE"/>
    <property type="match status" value="1"/>
</dbReference>
<dbReference type="EMBL" id="CP000850">
    <property type="protein sequence ID" value="ABV99483.1"/>
    <property type="molecule type" value="Genomic_DNA"/>
</dbReference>
<feature type="domain" description="HTH cro/C1-type" evidence="1">
    <location>
        <begin position="15"/>
        <end position="71"/>
    </location>
</feature>
<organism evidence="2">
    <name type="scientific">Salinispora arenicola (strain CNS-205)</name>
    <dbReference type="NCBI Taxonomy" id="391037"/>
    <lineage>
        <taxon>Bacteria</taxon>
        <taxon>Bacillati</taxon>
        <taxon>Actinomycetota</taxon>
        <taxon>Actinomycetes</taxon>
        <taxon>Micromonosporales</taxon>
        <taxon>Micromonosporaceae</taxon>
        <taxon>Salinispora</taxon>
    </lineage>
</organism>
<dbReference type="InterPro" id="IPR001387">
    <property type="entry name" value="Cro/C1-type_HTH"/>
</dbReference>
<dbReference type="InterPro" id="IPR010982">
    <property type="entry name" value="Lambda_DNA-bd_dom_sf"/>
</dbReference>
<dbReference type="SUPFAM" id="SSF47413">
    <property type="entry name" value="lambda repressor-like DNA-binding domains"/>
    <property type="match status" value="1"/>
</dbReference>
<evidence type="ECO:0000259" key="1">
    <source>
        <dbReference type="PROSITE" id="PS50943"/>
    </source>
</evidence>
<name>A8LZW9_SALAI</name>
<dbReference type="PATRIC" id="fig|391037.6.peg.3718"/>
<dbReference type="AlphaFoldDB" id="A8LZW9"/>
<dbReference type="KEGG" id="saq:Sare_3690"/>
<dbReference type="STRING" id="391037.Sare_3690"/>
<dbReference type="SMART" id="SM00530">
    <property type="entry name" value="HTH_XRE"/>
    <property type="match status" value="1"/>
</dbReference>
<dbReference type="OrthoDB" id="3504495at2"/>
<dbReference type="GO" id="GO:0003677">
    <property type="term" value="F:DNA binding"/>
    <property type="evidence" value="ECO:0007669"/>
    <property type="project" value="InterPro"/>
</dbReference>
<proteinExistence type="predicted"/>
<accession>A8LZW9</accession>
<sequence length="402" mass="44109">MDPVIEPGMTPGQRIKLYRRRAGLTQEVCAQLKGVTVSAWRKWESGERSVNTLSDWVDIARILRVRDLYRITGLPVGHLPDDPVDHELVGPLRAAIHAYGPPEVELMPLPELRAAVRLAWTTWHQSRQRYTYTGPALPGLVQAVTAAVASTDGDSRRDALRISADLYLLVRSYAKRIGAHDVALVAADRALAAARDADDPIYRGAGAWNLGQALSMRGHAEESAELCRSAIAELRAIDDQDPVRLSVLGGLNLLLSVQAARLHNDRDTTVVLSEAEKLAAVVGETSHHWLFFGPINVGIHRAAVALELSRHGEALKLGERVDVTGSPSIERRHSHLLHLARGYATQRDDVAASLMLSRAHQESPEDSRLSLTMRALLRELLARETPTTRPELRSLADQVGVA</sequence>
<gene>
    <name evidence="2" type="ordered locus">Sare_3690</name>
</gene>
<dbReference type="HOGENOM" id="CLU_033540_1_0_11"/>
<dbReference type="PROSITE" id="PS50943">
    <property type="entry name" value="HTH_CROC1"/>
    <property type="match status" value="1"/>
</dbReference>
<dbReference type="Gene3D" id="1.25.40.10">
    <property type="entry name" value="Tetratricopeptide repeat domain"/>
    <property type="match status" value="1"/>
</dbReference>
<dbReference type="Pfam" id="PF13560">
    <property type="entry name" value="HTH_31"/>
    <property type="match status" value="1"/>
</dbReference>
<dbReference type="InterPro" id="IPR011990">
    <property type="entry name" value="TPR-like_helical_dom_sf"/>
</dbReference>